<protein>
    <submittedName>
        <fullName evidence="2">Cation diffusion facilitator CzcD-associated flavoprotein CzcO</fullName>
    </submittedName>
</protein>
<evidence type="ECO:0000313" key="2">
    <source>
        <dbReference type="EMBL" id="PWJ91330.1"/>
    </source>
</evidence>
<dbReference type="Proteomes" id="UP000245631">
    <property type="component" value="Unassembled WGS sequence"/>
</dbReference>
<evidence type="ECO:0000256" key="1">
    <source>
        <dbReference type="ARBA" id="ARBA00023002"/>
    </source>
</evidence>
<keyword evidence="1" id="KW-0560">Oxidoreductase</keyword>
<dbReference type="GeneID" id="61052002"/>
<proteinExistence type="predicted"/>
<sequence>MADTTIRWVADQTVTVEPAIVVGAGAAGLAVAHALMNAGVPTAILEKESRLAEPWHRRHPQLHLNTHRDLSSLPGLAYPPGTPAFPQRMVVIRHMNDFREENRLPVQFGVAVEEIAFKGDHWALRTSAGRRLARNVVIATGRDRQPFTPEWKGMKDFAGRIIHSADFGDAQDYAGQKVLVVGAGNSGFDALNHLADIDTAAIWLSARNGPALLPKRIGKIAVHRLSPFMARLPLRVADAAIAATQRLVFGDLTKFGVPPAPRGGVSRLTSDYTAIAADDGAVDAIKAGKITVVPAIREFTRDGVILANGSLIDPDIVIAATGYRTGLEPMVGKLGVLDSKGVPLFNGGQADPKLPGLWFTGMRPSIRGCFANAGILAKAIAKRIAASAGASHQSGASR</sequence>
<dbReference type="SUPFAM" id="SSF51735">
    <property type="entry name" value="NAD(P)-binding Rossmann-fold domains"/>
    <property type="match status" value="1"/>
</dbReference>
<dbReference type="PANTHER" id="PTHR43539">
    <property type="entry name" value="FLAVIN-BINDING MONOOXYGENASE-LIKE PROTEIN (AFU_ORTHOLOGUE AFUA_4G09220)"/>
    <property type="match status" value="1"/>
</dbReference>
<dbReference type="InterPro" id="IPR050982">
    <property type="entry name" value="Auxin_biosynth/cation_transpt"/>
</dbReference>
<accession>A0A8E3B4F7</accession>
<dbReference type="PRINTS" id="PR00368">
    <property type="entry name" value="FADPNR"/>
</dbReference>
<comment type="caution">
    <text evidence="2">The sequence shown here is derived from an EMBL/GenBank/DDBJ whole genome shotgun (WGS) entry which is preliminary data.</text>
</comment>
<name>A0A8E3B4F7_RHILI</name>
<dbReference type="SUPFAM" id="SSF51905">
    <property type="entry name" value="FAD/NAD(P)-binding domain"/>
    <property type="match status" value="1"/>
</dbReference>
<dbReference type="Pfam" id="PF13738">
    <property type="entry name" value="Pyr_redox_3"/>
    <property type="match status" value="1"/>
</dbReference>
<dbReference type="AlphaFoldDB" id="A0A8E3B4F7"/>
<dbReference type="Gene3D" id="3.50.50.60">
    <property type="entry name" value="FAD/NAD(P)-binding domain"/>
    <property type="match status" value="1"/>
</dbReference>
<dbReference type="RefSeq" id="WP_109663486.1">
    <property type="nucleotide sequence ID" value="NZ_QGGH01000003.1"/>
</dbReference>
<gene>
    <name evidence="2" type="ORF">C8D77_10324</name>
</gene>
<dbReference type="EMBL" id="QGGH01000003">
    <property type="protein sequence ID" value="PWJ91330.1"/>
    <property type="molecule type" value="Genomic_DNA"/>
</dbReference>
<organism evidence="2 3">
    <name type="scientific">Rhizobium loti</name>
    <name type="common">Mesorhizobium loti</name>
    <dbReference type="NCBI Taxonomy" id="381"/>
    <lineage>
        <taxon>Bacteria</taxon>
        <taxon>Pseudomonadati</taxon>
        <taxon>Pseudomonadota</taxon>
        <taxon>Alphaproteobacteria</taxon>
        <taxon>Hyphomicrobiales</taxon>
        <taxon>Phyllobacteriaceae</taxon>
        <taxon>Mesorhizobium</taxon>
    </lineage>
</organism>
<reference evidence="2 3" key="1">
    <citation type="submission" date="2018-05" db="EMBL/GenBank/DDBJ databases">
        <title>Genomic Encyclopedia of Type Strains, Phase IV (KMG-IV): sequencing the most valuable type-strain genomes for metagenomic binning, comparative biology and taxonomic classification.</title>
        <authorList>
            <person name="Goeker M."/>
        </authorList>
    </citation>
    <scope>NUCLEOTIDE SEQUENCE [LARGE SCALE GENOMIC DNA]</scope>
    <source>
        <strain evidence="2 3">DSM 2626</strain>
    </source>
</reference>
<evidence type="ECO:0000313" key="3">
    <source>
        <dbReference type="Proteomes" id="UP000245631"/>
    </source>
</evidence>
<dbReference type="PANTHER" id="PTHR43539:SF78">
    <property type="entry name" value="FLAVIN-CONTAINING MONOOXYGENASE"/>
    <property type="match status" value="1"/>
</dbReference>
<dbReference type="PRINTS" id="PR00469">
    <property type="entry name" value="PNDRDTASEII"/>
</dbReference>
<dbReference type="InterPro" id="IPR036291">
    <property type="entry name" value="NAD(P)-bd_dom_sf"/>
</dbReference>
<dbReference type="GO" id="GO:0050660">
    <property type="term" value="F:flavin adenine dinucleotide binding"/>
    <property type="evidence" value="ECO:0007669"/>
    <property type="project" value="TreeGrafter"/>
</dbReference>
<dbReference type="InterPro" id="IPR036188">
    <property type="entry name" value="FAD/NAD-bd_sf"/>
</dbReference>
<dbReference type="GO" id="GO:0004497">
    <property type="term" value="F:monooxygenase activity"/>
    <property type="evidence" value="ECO:0007669"/>
    <property type="project" value="TreeGrafter"/>
</dbReference>